<dbReference type="Proteomes" id="UP000215694">
    <property type="component" value="Unassembled WGS sequence"/>
</dbReference>
<dbReference type="EMBL" id="NOJY02000004">
    <property type="protein sequence ID" value="RDY28910.1"/>
    <property type="molecule type" value="Genomic_DNA"/>
</dbReference>
<evidence type="ECO:0000256" key="5">
    <source>
        <dbReference type="ARBA" id="ARBA00022779"/>
    </source>
</evidence>
<dbReference type="InterPro" id="IPR001543">
    <property type="entry name" value="FliN-like_C"/>
</dbReference>
<keyword evidence="9" id="KW-1185">Reference proteome</keyword>
<dbReference type="SUPFAM" id="SSF101801">
    <property type="entry name" value="Surface presentation of antigens (SPOA)"/>
    <property type="match status" value="1"/>
</dbReference>
<keyword evidence="8" id="KW-0966">Cell projection</keyword>
<gene>
    <name evidence="8" type="ORF">CHL78_003035</name>
</gene>
<evidence type="ECO:0000259" key="7">
    <source>
        <dbReference type="Pfam" id="PF01052"/>
    </source>
</evidence>
<dbReference type="PANTHER" id="PTHR43484">
    <property type="match status" value="1"/>
</dbReference>
<dbReference type="Gene3D" id="2.30.330.10">
    <property type="entry name" value="SpoA-like"/>
    <property type="match status" value="1"/>
</dbReference>
<dbReference type="GO" id="GO:0009425">
    <property type="term" value="C:bacterial-type flagellum basal body"/>
    <property type="evidence" value="ECO:0007669"/>
    <property type="project" value="InterPro"/>
</dbReference>
<evidence type="ECO:0000256" key="3">
    <source>
        <dbReference type="ARBA" id="ARBA00022475"/>
    </source>
</evidence>
<dbReference type="InterPro" id="IPR001172">
    <property type="entry name" value="FliN_T3SS_HrcQb"/>
</dbReference>
<dbReference type="PRINTS" id="PR00956">
    <property type="entry name" value="FLGMOTORFLIN"/>
</dbReference>
<comment type="subcellular location">
    <subcellularLocation>
        <location evidence="1">Cell membrane</location>
        <topology evidence="1">Peripheral membrane protein</topology>
        <orientation evidence="1">Cytoplasmic side</orientation>
    </subcellularLocation>
</comment>
<keyword evidence="3" id="KW-1003">Cell membrane</keyword>
<keyword evidence="8" id="KW-0282">Flagellum</keyword>
<proteinExistence type="inferred from homology"/>
<evidence type="ECO:0000313" key="8">
    <source>
        <dbReference type="EMBL" id="RDY28910.1"/>
    </source>
</evidence>
<dbReference type="RefSeq" id="WP_094366805.1">
    <property type="nucleotide sequence ID" value="NZ_NOJY02000004.1"/>
</dbReference>
<keyword evidence="5" id="KW-0283">Flagellar rotation</keyword>
<protein>
    <submittedName>
        <fullName evidence="8">FliM/FliN family flagellar motor switch protein</fullName>
    </submittedName>
</protein>
<dbReference type="InterPro" id="IPR036429">
    <property type="entry name" value="SpoA-like_sf"/>
</dbReference>
<dbReference type="AlphaFoldDB" id="A0A255INV2"/>
<dbReference type="Pfam" id="PF01052">
    <property type="entry name" value="FliMN_C"/>
    <property type="match status" value="1"/>
</dbReference>
<evidence type="ECO:0000256" key="1">
    <source>
        <dbReference type="ARBA" id="ARBA00004413"/>
    </source>
</evidence>
<evidence type="ECO:0000256" key="4">
    <source>
        <dbReference type="ARBA" id="ARBA00022500"/>
    </source>
</evidence>
<keyword evidence="6" id="KW-0472">Membrane</keyword>
<dbReference type="InterPro" id="IPR051469">
    <property type="entry name" value="FliN/MopA/SpaO"/>
</dbReference>
<dbReference type="GO" id="GO:0006935">
    <property type="term" value="P:chemotaxis"/>
    <property type="evidence" value="ECO:0007669"/>
    <property type="project" value="UniProtKB-KW"/>
</dbReference>
<dbReference type="OrthoDB" id="1912158at2"/>
<dbReference type="GO" id="GO:0005886">
    <property type="term" value="C:plasma membrane"/>
    <property type="evidence" value="ECO:0007669"/>
    <property type="project" value="UniProtKB-SubCell"/>
</dbReference>
<accession>A0A255INV2</accession>
<dbReference type="GO" id="GO:0071973">
    <property type="term" value="P:bacterial-type flagellum-dependent cell motility"/>
    <property type="evidence" value="ECO:0007669"/>
    <property type="project" value="InterPro"/>
</dbReference>
<name>A0A255INV2_9FIRM</name>
<reference evidence="8 9" key="1">
    <citation type="journal article" date="2017" name="Genome Announc.">
        <title>Draft Genome Sequence of Romboutsia weinsteinii sp. nov. Strain CCRI-19649(T) Isolated from Surface Water.</title>
        <authorList>
            <person name="Maheux A.F."/>
            <person name="Boudreau D.K."/>
            <person name="Berube E."/>
            <person name="Boissinot M."/>
            <person name="Cantin P."/>
            <person name="Raymond F."/>
            <person name="Corbeil J."/>
            <person name="Omar R.F."/>
            <person name="Bergeron M.G."/>
        </authorList>
    </citation>
    <scope>NUCLEOTIDE SEQUENCE [LARGE SCALE GENOMIC DNA]</scope>
    <source>
        <strain evidence="8 9">CCRI-19649</strain>
    </source>
</reference>
<keyword evidence="8" id="KW-0969">Cilium</keyword>
<comment type="caution">
    <text evidence="8">The sequence shown here is derived from an EMBL/GenBank/DDBJ whole genome shotgun (WGS) entry which is preliminary data.</text>
</comment>
<keyword evidence="4" id="KW-0145">Chemotaxis</keyword>
<comment type="similarity">
    <text evidence="2">Belongs to the FliN/MopA/SpaO family.</text>
</comment>
<dbReference type="PANTHER" id="PTHR43484:SF1">
    <property type="entry name" value="FLAGELLAR MOTOR SWITCH PROTEIN FLIN"/>
    <property type="match status" value="1"/>
</dbReference>
<evidence type="ECO:0000256" key="2">
    <source>
        <dbReference type="ARBA" id="ARBA00009226"/>
    </source>
</evidence>
<evidence type="ECO:0000313" key="9">
    <source>
        <dbReference type="Proteomes" id="UP000215694"/>
    </source>
</evidence>
<organism evidence="8 9">
    <name type="scientific">Romboutsia weinsteinii</name>
    <dbReference type="NCBI Taxonomy" id="2020949"/>
    <lineage>
        <taxon>Bacteria</taxon>
        <taxon>Bacillati</taxon>
        <taxon>Bacillota</taxon>
        <taxon>Clostridia</taxon>
        <taxon>Peptostreptococcales</taxon>
        <taxon>Peptostreptococcaceae</taxon>
        <taxon>Romboutsia</taxon>
    </lineage>
</organism>
<evidence type="ECO:0000256" key="6">
    <source>
        <dbReference type="ARBA" id="ARBA00023136"/>
    </source>
</evidence>
<feature type="domain" description="Flagellar motor switch protein FliN-like C-terminal" evidence="7">
    <location>
        <begin position="32"/>
        <end position="100"/>
    </location>
</feature>
<dbReference type="GO" id="GO:0003774">
    <property type="term" value="F:cytoskeletal motor activity"/>
    <property type="evidence" value="ECO:0007669"/>
    <property type="project" value="InterPro"/>
</dbReference>
<sequence length="103" mass="11439">MQNTALKEDIYEVEFEQLKNGNSIEAIDSKKSILNAKLNVEVLIGSCKKNIKEILNLKDGDIIILDKSVDKDLDININNENVASGEIDIVDNKVAIRISKLGK</sequence>